<evidence type="ECO:0000313" key="3">
    <source>
        <dbReference type="Proteomes" id="UP000655044"/>
    </source>
</evidence>
<proteinExistence type="predicted"/>
<sequence>MWQAQDPAAASRERHMQRLCPAVRDRGQSMDRTGQAAGDRGDGVGIAAQVDRGAQGVLVAAGGAQRPYG</sequence>
<accession>A0A8J3S180</accession>
<protein>
    <submittedName>
        <fullName evidence="2">Uncharacterized protein</fullName>
    </submittedName>
</protein>
<reference evidence="2" key="1">
    <citation type="submission" date="2021-01" db="EMBL/GenBank/DDBJ databases">
        <title>Whole genome shotgun sequence of Planobispora rosea NBRC 15558.</title>
        <authorList>
            <person name="Komaki H."/>
            <person name="Tamura T."/>
        </authorList>
    </citation>
    <scope>NUCLEOTIDE SEQUENCE</scope>
    <source>
        <strain evidence="2">NBRC 15558</strain>
    </source>
</reference>
<evidence type="ECO:0000313" key="2">
    <source>
        <dbReference type="EMBL" id="GIH84355.1"/>
    </source>
</evidence>
<dbReference type="AlphaFoldDB" id="A0A8J3S180"/>
<gene>
    <name evidence="2" type="ORF">Pro02_27630</name>
</gene>
<dbReference type="Proteomes" id="UP000655044">
    <property type="component" value="Unassembled WGS sequence"/>
</dbReference>
<name>A0A8J3S180_PLARO</name>
<feature type="region of interest" description="Disordered" evidence="1">
    <location>
        <begin position="1"/>
        <end position="43"/>
    </location>
</feature>
<evidence type="ECO:0000256" key="1">
    <source>
        <dbReference type="SAM" id="MobiDB-lite"/>
    </source>
</evidence>
<comment type="caution">
    <text evidence="2">The sequence shown here is derived from an EMBL/GenBank/DDBJ whole genome shotgun (WGS) entry which is preliminary data.</text>
</comment>
<dbReference type="EMBL" id="BOOI01000023">
    <property type="protein sequence ID" value="GIH84355.1"/>
    <property type="molecule type" value="Genomic_DNA"/>
</dbReference>
<keyword evidence="3" id="KW-1185">Reference proteome</keyword>
<organism evidence="2 3">
    <name type="scientific">Planobispora rosea</name>
    <dbReference type="NCBI Taxonomy" id="35762"/>
    <lineage>
        <taxon>Bacteria</taxon>
        <taxon>Bacillati</taxon>
        <taxon>Actinomycetota</taxon>
        <taxon>Actinomycetes</taxon>
        <taxon>Streptosporangiales</taxon>
        <taxon>Streptosporangiaceae</taxon>
        <taxon>Planobispora</taxon>
    </lineage>
</organism>